<keyword evidence="2 7" id="KW-0349">Heme</keyword>
<keyword evidence="6 8" id="KW-0503">Monooxygenase</keyword>
<dbReference type="PANTHER" id="PTHR47950:SF14">
    <property type="entry name" value="CYTOCHROME P450 76A2-LIKE ISOFORM X1"/>
    <property type="match status" value="1"/>
</dbReference>
<dbReference type="Gene3D" id="1.10.630.10">
    <property type="entry name" value="Cytochrome P450"/>
    <property type="match status" value="1"/>
</dbReference>
<dbReference type="Pfam" id="PF00067">
    <property type="entry name" value="p450"/>
    <property type="match status" value="1"/>
</dbReference>
<dbReference type="EMBL" id="AB016060">
    <property type="protein sequence ID" value="BAC53891.1"/>
    <property type="molecule type" value="mRNA"/>
</dbReference>
<feature type="transmembrane region" description="Helical" evidence="9">
    <location>
        <begin position="6"/>
        <end position="25"/>
    </location>
</feature>
<dbReference type="SUPFAM" id="SSF48264">
    <property type="entry name" value="Cytochrome P450"/>
    <property type="match status" value="1"/>
</dbReference>
<dbReference type="PRINTS" id="PR00385">
    <property type="entry name" value="P450"/>
</dbReference>
<dbReference type="GO" id="GO:0005506">
    <property type="term" value="F:iron ion binding"/>
    <property type="evidence" value="ECO:0007669"/>
    <property type="project" value="InterPro"/>
</dbReference>
<accession>Q8H0I8</accession>
<evidence type="ECO:0000256" key="1">
    <source>
        <dbReference type="ARBA" id="ARBA00010617"/>
    </source>
</evidence>
<dbReference type="FunFam" id="1.10.630.10:FF:000007">
    <property type="entry name" value="Cytochrome P450 76C4"/>
    <property type="match status" value="1"/>
</dbReference>
<dbReference type="GO" id="GO:0016705">
    <property type="term" value="F:oxidoreductase activity, acting on paired donors, with incorporation or reduction of molecular oxygen"/>
    <property type="evidence" value="ECO:0007669"/>
    <property type="project" value="InterPro"/>
</dbReference>
<keyword evidence="9" id="KW-1133">Transmembrane helix</keyword>
<evidence type="ECO:0000256" key="3">
    <source>
        <dbReference type="ARBA" id="ARBA00022723"/>
    </source>
</evidence>
<evidence type="ECO:0000256" key="7">
    <source>
        <dbReference type="PIRSR" id="PIRSR602401-1"/>
    </source>
</evidence>
<keyword evidence="9" id="KW-0472">Membrane</keyword>
<dbReference type="InterPro" id="IPR036396">
    <property type="entry name" value="Cyt_P450_sf"/>
</dbReference>
<dbReference type="PANTHER" id="PTHR47950">
    <property type="entry name" value="CYTOCHROME P450, FAMILY 76, SUBFAMILY C, POLYPEPTIDE 5-RELATED"/>
    <property type="match status" value="1"/>
</dbReference>
<evidence type="ECO:0000256" key="8">
    <source>
        <dbReference type="RuleBase" id="RU000461"/>
    </source>
</evidence>
<evidence type="ECO:0000256" key="9">
    <source>
        <dbReference type="SAM" id="Phobius"/>
    </source>
</evidence>
<comment type="cofactor">
    <cofactor evidence="7">
        <name>heme</name>
        <dbReference type="ChEBI" id="CHEBI:30413"/>
    </cofactor>
</comment>
<protein>
    <submittedName>
        <fullName evidence="10">Cytochrome P450</fullName>
    </submittedName>
</protein>
<proteinExistence type="evidence at transcript level"/>
<feature type="binding site" description="axial binding residue" evidence="7">
    <location>
        <position position="447"/>
    </location>
    <ligand>
        <name>heme</name>
        <dbReference type="ChEBI" id="CHEBI:30413"/>
    </ligand>
    <ligandPart>
        <name>Fe</name>
        <dbReference type="ChEBI" id="CHEBI:18248"/>
    </ligandPart>
</feature>
<organism evidence="10">
    <name type="scientific">Petunia hybrida</name>
    <name type="common">Petunia</name>
    <dbReference type="NCBI Taxonomy" id="4102"/>
    <lineage>
        <taxon>Eukaryota</taxon>
        <taxon>Viridiplantae</taxon>
        <taxon>Streptophyta</taxon>
        <taxon>Embryophyta</taxon>
        <taxon>Tracheophyta</taxon>
        <taxon>Spermatophyta</taxon>
        <taxon>Magnoliopsida</taxon>
        <taxon>eudicotyledons</taxon>
        <taxon>Gunneridae</taxon>
        <taxon>Pentapetalae</taxon>
        <taxon>asterids</taxon>
        <taxon>lamiids</taxon>
        <taxon>Solanales</taxon>
        <taxon>Solanaceae</taxon>
        <taxon>Petunioideae</taxon>
        <taxon>Petunia</taxon>
    </lineage>
</organism>
<dbReference type="PRINTS" id="PR00463">
    <property type="entry name" value="EP450I"/>
</dbReference>
<dbReference type="InterPro" id="IPR017972">
    <property type="entry name" value="Cyt_P450_CS"/>
</dbReference>
<reference evidence="10" key="1">
    <citation type="journal article" date="2008" name="Biol. Plant.">
        <title>Molecular cloning of CYP76A3, a novel cytochrome P450 from Petunia hybrida catalyzing the omega-hydroxylation of myristic acid.</title>
        <authorList>
            <person name="Imaishi H."/>
            <person name="Ishitobi U."/>
        </authorList>
    </citation>
    <scope>NUCLEOTIDE SEQUENCE</scope>
</reference>
<dbReference type="InterPro" id="IPR001128">
    <property type="entry name" value="Cyt_P450"/>
</dbReference>
<evidence type="ECO:0000256" key="6">
    <source>
        <dbReference type="ARBA" id="ARBA00023033"/>
    </source>
</evidence>
<keyword evidence="9" id="KW-0812">Transmembrane</keyword>
<comment type="similarity">
    <text evidence="1 8">Belongs to the cytochrome P450 family.</text>
</comment>
<evidence type="ECO:0000256" key="2">
    <source>
        <dbReference type="ARBA" id="ARBA00022617"/>
    </source>
</evidence>
<dbReference type="GO" id="GO:0020037">
    <property type="term" value="F:heme binding"/>
    <property type="evidence" value="ECO:0007669"/>
    <property type="project" value="InterPro"/>
</dbReference>
<evidence type="ECO:0000256" key="4">
    <source>
        <dbReference type="ARBA" id="ARBA00023002"/>
    </source>
</evidence>
<gene>
    <name evidence="10" type="primary">IMT-4</name>
</gene>
<keyword evidence="5 7" id="KW-0408">Iron</keyword>
<keyword evidence="3 7" id="KW-0479">Metal-binding</keyword>
<dbReference type="CDD" id="cd11073">
    <property type="entry name" value="CYP76-like"/>
    <property type="match status" value="1"/>
</dbReference>
<dbReference type="PROSITE" id="PS00086">
    <property type="entry name" value="CYTOCHROME_P450"/>
    <property type="match status" value="1"/>
</dbReference>
<name>Q8H0I8_PETHY</name>
<keyword evidence="4 8" id="KW-0560">Oxidoreductase</keyword>
<dbReference type="GO" id="GO:0004497">
    <property type="term" value="F:monooxygenase activity"/>
    <property type="evidence" value="ECO:0007669"/>
    <property type="project" value="UniProtKB-KW"/>
</dbReference>
<dbReference type="AlphaFoldDB" id="Q8H0I8"/>
<dbReference type="InterPro" id="IPR002401">
    <property type="entry name" value="Cyt_P450_E_grp-I"/>
</dbReference>
<evidence type="ECO:0000256" key="5">
    <source>
        <dbReference type="ARBA" id="ARBA00023004"/>
    </source>
</evidence>
<sequence length="507" mass="57633">MVLSESNFLLCLISISIASVFFFLLKKTSRSYKLPPGPSGLPIVGNMFDLGDLPHIKMEGMRNQYGPVMWLKIGAINTLVIQSAQAATAFFKNHDANFLERVVVEVNRVCNYLQGSLALAPYGNYWRMLRRICSMELFVHSRINNSESIRRKSVDKMIQWIETHGKKEQGQGIEITRFVFLASFNMLGNLIMSKELAADPDSTTASEFFDAMMGQVEWSGTPNISDVFPLLRWLDIQGLRRKMKRDMGKGKEILSTFIKERIKEQENGRAKGTDFLDVLLAFEGKGKDEPAKLSEHEINIFILEMFLAGTETSSSTTEWALTELLRNPETMARVKAEIAEVVGPNKKFEESDIDKVPYMQAVVKETFRLHPPLPFLLPRKATQDTKFMGYDVPKGTQIFINAWAIGRDPECWHDPLDFIPERFIGSKIDFKGLNYELIPFGAGRRMCVGVPLGHRMVHFVLGTLLHEFNWELPHNMSSKSIDMTERLGTTVRKLEPLKVIPNKCKLS</sequence>
<evidence type="ECO:0000313" key="10">
    <source>
        <dbReference type="EMBL" id="BAC53891.1"/>
    </source>
</evidence>